<protein>
    <submittedName>
        <fullName evidence="3">Uncharacterized protein</fullName>
    </submittedName>
</protein>
<dbReference type="AlphaFoldDB" id="A0A078AW67"/>
<feature type="region of interest" description="Disordered" evidence="2">
    <location>
        <begin position="1"/>
        <end position="21"/>
    </location>
</feature>
<feature type="coiled-coil region" evidence="1">
    <location>
        <begin position="251"/>
        <end position="325"/>
    </location>
</feature>
<feature type="compositionally biased region" description="Low complexity" evidence="2">
    <location>
        <begin position="549"/>
        <end position="569"/>
    </location>
</feature>
<evidence type="ECO:0000256" key="2">
    <source>
        <dbReference type="SAM" id="MobiDB-lite"/>
    </source>
</evidence>
<dbReference type="EMBL" id="CCKQ01014549">
    <property type="protein sequence ID" value="CDW86326.1"/>
    <property type="molecule type" value="Genomic_DNA"/>
</dbReference>
<proteinExistence type="predicted"/>
<feature type="compositionally biased region" description="Low complexity" evidence="2">
    <location>
        <begin position="1"/>
        <end position="15"/>
    </location>
</feature>
<accession>A0A078AW67</accession>
<dbReference type="CDD" id="cd22284">
    <property type="entry name" value="HD_CCDC61_N"/>
    <property type="match status" value="1"/>
</dbReference>
<evidence type="ECO:0000256" key="1">
    <source>
        <dbReference type="SAM" id="Coils"/>
    </source>
</evidence>
<feature type="compositionally biased region" description="Polar residues" evidence="2">
    <location>
        <begin position="468"/>
        <end position="490"/>
    </location>
</feature>
<reference evidence="3 4" key="1">
    <citation type="submission" date="2014-06" db="EMBL/GenBank/DDBJ databases">
        <authorList>
            <person name="Swart Estienne"/>
        </authorList>
    </citation>
    <scope>NUCLEOTIDE SEQUENCE [LARGE SCALE GENOMIC DNA]</scope>
    <source>
        <strain evidence="3 4">130c</strain>
    </source>
</reference>
<feature type="compositionally biased region" description="Polar residues" evidence="2">
    <location>
        <begin position="510"/>
        <end position="548"/>
    </location>
</feature>
<evidence type="ECO:0000313" key="3">
    <source>
        <dbReference type="EMBL" id="CDW86326.1"/>
    </source>
</evidence>
<dbReference type="InterPro" id="IPR049733">
    <property type="entry name" value="CCDC61_N"/>
</dbReference>
<feature type="compositionally biased region" description="Low complexity" evidence="2">
    <location>
        <begin position="496"/>
        <end position="509"/>
    </location>
</feature>
<feature type="compositionally biased region" description="Polar residues" evidence="2">
    <location>
        <begin position="627"/>
        <end position="672"/>
    </location>
</feature>
<feature type="coiled-coil region" evidence="1">
    <location>
        <begin position="364"/>
        <end position="423"/>
    </location>
</feature>
<sequence>MSISNNSISNHNQSFHSDHSQSSLNHSFQQYQKQAQTQFPLNFSQNLAFNNSNQDFVISIEASEERLTLIVEDRFDINTWRGDFTSKYLEEITRKTGKERTYQTFLQMLIGTIQNQKGFSQFYVDLLGFQELQLLKAKRSGDDYNNQSQMPPNVKNNKKYLILTHLMNGQKVHYPLPLNPVETGTYLMDKETMKRMVKRMSQTLGEFRNMNSTGGMSQQNQSNGFNQTTGTMNSNFGRQTAKEFFSKENLMHPAVEENAQLKKKLQQLEQAKVLGGAVSLNNLHVEKKKIEQDFQSYQNITIKEIKKLKNLQLELKRRIDETQNEIKSERPQSAYSQLSMGGMQMQNQTMTSNFNPGSSIVTEVEELRRQLAESSVELEEIREQYKKRMALQQKDMEDYYDQLQSFRQEEKSLRVKVNQIEVELEHNLKRLDIICKSKGLPRPQRRTLSNASGASGGGRYVSPYRQGPGSNNGSNQKPGVRNLSNSNSVKRPSPLRNNNYNYTPPNRRNQISPGNQSNGSNNKFKSSPMNTNYSNNSAALRNKQQNSPGARSNASNKSNGSKTNNSSNRLYSPSGRIRGSNPGQGLYGSGANSGQAANRVRREPAVGGNLNNSTSNSVNSRSNSRTKMTNQNNSSGGYAQNRNASGLRNNSQNKTSSVYTNSQQRKQSNTGGTSIGGYGRAQIQNQQEKKGTIFGGSSNQNKNSVLDQQKASGTIDEKIEKLQNILKAARTSNNNM</sequence>
<dbReference type="InParanoid" id="A0A078AW67"/>
<name>A0A078AW67_STYLE</name>
<keyword evidence="1" id="KW-0175">Coiled coil</keyword>
<organism evidence="3 4">
    <name type="scientific">Stylonychia lemnae</name>
    <name type="common">Ciliate</name>
    <dbReference type="NCBI Taxonomy" id="5949"/>
    <lineage>
        <taxon>Eukaryota</taxon>
        <taxon>Sar</taxon>
        <taxon>Alveolata</taxon>
        <taxon>Ciliophora</taxon>
        <taxon>Intramacronucleata</taxon>
        <taxon>Spirotrichea</taxon>
        <taxon>Stichotrichia</taxon>
        <taxon>Sporadotrichida</taxon>
        <taxon>Oxytrichidae</taxon>
        <taxon>Stylonychinae</taxon>
        <taxon>Stylonychia</taxon>
    </lineage>
</organism>
<evidence type="ECO:0000313" key="4">
    <source>
        <dbReference type="Proteomes" id="UP000039865"/>
    </source>
</evidence>
<gene>
    <name evidence="3" type="primary">Contig16695.g17794</name>
    <name evidence="3" type="ORF">STYLEM_15420</name>
</gene>
<feature type="region of interest" description="Disordered" evidence="2">
    <location>
        <begin position="441"/>
        <end position="678"/>
    </location>
</feature>
<keyword evidence="4" id="KW-1185">Reference proteome</keyword>
<dbReference type="Proteomes" id="UP000039865">
    <property type="component" value="Unassembled WGS sequence"/>
</dbReference>
<dbReference type="OrthoDB" id="313513at2759"/>
<dbReference type="OMA" id="RFDINTW"/>
<feature type="compositionally biased region" description="Low complexity" evidence="2">
    <location>
        <begin position="606"/>
        <end position="626"/>
    </location>
</feature>